<accession>A0ABR2ULF3</accession>
<sequence>MNVQDDKPVQFIVDFVVKKFGRIYYAVNAAGISHMPSSSKWELAELVALNIAVYGMCLRCLIAA</sequence>
<comment type="caution">
    <text evidence="1">The sequence shown here is derived from an EMBL/GenBank/DDBJ whole genome shotgun (WGS) entry which is preliminary data.</text>
</comment>
<dbReference type="SUPFAM" id="SSF51735">
    <property type="entry name" value="NAD(P)-binding Rossmann-fold domains"/>
    <property type="match status" value="1"/>
</dbReference>
<evidence type="ECO:0000313" key="1">
    <source>
        <dbReference type="EMBL" id="KAK9415462.1"/>
    </source>
</evidence>
<dbReference type="InterPro" id="IPR036291">
    <property type="entry name" value="NAD(P)-bd_dom_sf"/>
</dbReference>
<proteinExistence type="predicted"/>
<dbReference type="Proteomes" id="UP001408356">
    <property type="component" value="Unassembled WGS sequence"/>
</dbReference>
<reference evidence="1 2" key="1">
    <citation type="journal article" date="2024" name="J. Plant Pathol.">
        <title>Sequence and assembly of the genome of Seiridium unicorne, isolate CBS 538.82, causal agent of cypress canker disease.</title>
        <authorList>
            <person name="Scali E."/>
            <person name="Rocca G.D."/>
            <person name="Danti R."/>
            <person name="Garbelotto M."/>
            <person name="Barberini S."/>
            <person name="Baroncelli R."/>
            <person name="Emiliani G."/>
        </authorList>
    </citation>
    <scope>NUCLEOTIDE SEQUENCE [LARGE SCALE GENOMIC DNA]</scope>
    <source>
        <strain evidence="1 2">BM-138-508</strain>
    </source>
</reference>
<evidence type="ECO:0000313" key="2">
    <source>
        <dbReference type="Proteomes" id="UP001408356"/>
    </source>
</evidence>
<dbReference type="EMBL" id="JARVKF010000416">
    <property type="protein sequence ID" value="KAK9415462.1"/>
    <property type="molecule type" value="Genomic_DNA"/>
</dbReference>
<protein>
    <submittedName>
        <fullName evidence="1">Oxidoreductase</fullName>
    </submittedName>
</protein>
<keyword evidence="2" id="KW-1185">Reference proteome</keyword>
<name>A0ABR2ULF3_9PEZI</name>
<organism evidence="1 2">
    <name type="scientific">Seiridium unicorne</name>
    <dbReference type="NCBI Taxonomy" id="138068"/>
    <lineage>
        <taxon>Eukaryota</taxon>
        <taxon>Fungi</taxon>
        <taxon>Dikarya</taxon>
        <taxon>Ascomycota</taxon>
        <taxon>Pezizomycotina</taxon>
        <taxon>Sordariomycetes</taxon>
        <taxon>Xylariomycetidae</taxon>
        <taxon>Amphisphaeriales</taxon>
        <taxon>Sporocadaceae</taxon>
        <taxon>Seiridium</taxon>
    </lineage>
</organism>
<gene>
    <name evidence="1" type="ORF">SUNI508_10486</name>
</gene>